<gene>
    <name evidence="3" type="ORF">DN069_22370</name>
</gene>
<dbReference type="PANTHER" id="PTHR30204:SF93">
    <property type="entry name" value="HTH MERR-TYPE DOMAIN-CONTAINING PROTEIN"/>
    <property type="match status" value="1"/>
</dbReference>
<proteinExistence type="predicted"/>
<dbReference type="RefSeq" id="WP_111503551.1">
    <property type="nucleotide sequence ID" value="NZ_QKYN01000087.1"/>
</dbReference>
<evidence type="ECO:0000313" key="4">
    <source>
        <dbReference type="Proteomes" id="UP000248889"/>
    </source>
</evidence>
<protein>
    <submittedName>
        <fullName evidence="3">MerR family transcriptional regulator</fullName>
    </submittedName>
</protein>
<sequence length="301" mass="32364">MLPDDLLSIGELAGRAGVSVKAVRFYSDQGLLHEADRSGGGHRRYAPEALERLRLIRSLRALDVPLPQIARVVAEEAGGDGLGDVVARQLDSLGAELAALRWREAALRLLHEAAPGERAELLRLVGALGTPPRTDTMVRYWRRLLPLRLPARLVAAIVEAAVPPLPEQPAPAQVLAFARLHELTGVANDACLVDHRPSPPKPDLLYDGLREAYDLAAPALLAGRGPAAGEALDCFVAAHARAHDRRDTPDFRRELGRDLSAGDHPAMQRYWALAGELTPVPTLGTVNSWLSDALTAQLAGS</sequence>
<organism evidence="3 4">
    <name type="scientific">Streptacidiphilus pinicola</name>
    <dbReference type="NCBI Taxonomy" id="2219663"/>
    <lineage>
        <taxon>Bacteria</taxon>
        <taxon>Bacillati</taxon>
        <taxon>Actinomycetota</taxon>
        <taxon>Actinomycetes</taxon>
        <taxon>Kitasatosporales</taxon>
        <taxon>Streptomycetaceae</taxon>
        <taxon>Streptacidiphilus</taxon>
    </lineage>
</organism>
<dbReference type="CDD" id="cd00592">
    <property type="entry name" value="HTH_MerR-like"/>
    <property type="match status" value="1"/>
</dbReference>
<dbReference type="AlphaFoldDB" id="A0A2X0IG18"/>
<evidence type="ECO:0000313" key="3">
    <source>
        <dbReference type="EMBL" id="RAG83457.1"/>
    </source>
</evidence>
<comment type="caution">
    <text evidence="3">The sequence shown here is derived from an EMBL/GenBank/DDBJ whole genome shotgun (WGS) entry which is preliminary data.</text>
</comment>
<dbReference type="EMBL" id="QKYN01000087">
    <property type="protein sequence ID" value="RAG83457.1"/>
    <property type="molecule type" value="Genomic_DNA"/>
</dbReference>
<accession>A0A2X0IG18</accession>
<reference evidence="3 4" key="1">
    <citation type="submission" date="2018-06" db="EMBL/GenBank/DDBJ databases">
        <title>Streptacidiphilus pinicola sp. nov., isolated from pine grove soil.</title>
        <authorList>
            <person name="Roh S.G."/>
            <person name="Park S."/>
            <person name="Kim M.-K."/>
            <person name="Yun B.-R."/>
            <person name="Park J."/>
            <person name="Kim M.J."/>
            <person name="Kim Y.S."/>
            <person name="Kim S.B."/>
        </authorList>
    </citation>
    <scope>NUCLEOTIDE SEQUENCE [LARGE SCALE GENOMIC DNA]</scope>
    <source>
        <strain evidence="3 4">MMS16-CNU450</strain>
    </source>
</reference>
<dbReference type="Gene3D" id="1.10.1660.10">
    <property type="match status" value="1"/>
</dbReference>
<dbReference type="GO" id="GO:0003700">
    <property type="term" value="F:DNA-binding transcription factor activity"/>
    <property type="evidence" value="ECO:0007669"/>
    <property type="project" value="InterPro"/>
</dbReference>
<dbReference type="SMART" id="SM00422">
    <property type="entry name" value="HTH_MERR"/>
    <property type="match status" value="1"/>
</dbReference>
<dbReference type="InterPro" id="IPR009061">
    <property type="entry name" value="DNA-bd_dom_put_sf"/>
</dbReference>
<dbReference type="InterPro" id="IPR047057">
    <property type="entry name" value="MerR_fam"/>
</dbReference>
<dbReference type="PANTHER" id="PTHR30204">
    <property type="entry name" value="REDOX-CYCLING DRUG-SENSING TRANSCRIPTIONAL ACTIVATOR SOXR"/>
    <property type="match status" value="1"/>
</dbReference>
<name>A0A2X0IG18_9ACTN</name>
<keyword evidence="4" id="KW-1185">Reference proteome</keyword>
<dbReference type="InterPro" id="IPR000551">
    <property type="entry name" value="MerR-type_HTH_dom"/>
</dbReference>
<evidence type="ECO:0000256" key="1">
    <source>
        <dbReference type="ARBA" id="ARBA00023125"/>
    </source>
</evidence>
<dbReference type="SUPFAM" id="SSF46955">
    <property type="entry name" value="Putative DNA-binding domain"/>
    <property type="match status" value="1"/>
</dbReference>
<dbReference type="PRINTS" id="PR00040">
    <property type="entry name" value="HTHMERR"/>
</dbReference>
<feature type="domain" description="HTH merR-type" evidence="2">
    <location>
        <begin position="6"/>
        <end position="75"/>
    </location>
</feature>
<dbReference type="PROSITE" id="PS50937">
    <property type="entry name" value="HTH_MERR_2"/>
    <property type="match status" value="1"/>
</dbReference>
<evidence type="ECO:0000259" key="2">
    <source>
        <dbReference type="PROSITE" id="PS50937"/>
    </source>
</evidence>
<keyword evidence="1" id="KW-0238">DNA-binding</keyword>
<dbReference type="GO" id="GO:0003677">
    <property type="term" value="F:DNA binding"/>
    <property type="evidence" value="ECO:0007669"/>
    <property type="project" value="UniProtKB-KW"/>
</dbReference>
<dbReference type="Pfam" id="PF13411">
    <property type="entry name" value="MerR_1"/>
    <property type="match status" value="1"/>
</dbReference>
<dbReference type="OrthoDB" id="9809391at2"/>
<dbReference type="Proteomes" id="UP000248889">
    <property type="component" value="Unassembled WGS sequence"/>
</dbReference>